<dbReference type="Pfam" id="PF01128">
    <property type="entry name" value="IspD"/>
    <property type="match status" value="1"/>
</dbReference>
<evidence type="ECO:0000256" key="2">
    <source>
        <dbReference type="ARBA" id="ARBA00004787"/>
    </source>
</evidence>
<keyword evidence="5 7" id="KW-0548">Nucleotidyltransferase</keyword>
<reference evidence="8 9" key="1">
    <citation type="submission" date="2019-07" db="EMBL/GenBank/DDBJ databases">
        <title>Genomic Encyclopedia of Archaeal and Bacterial Type Strains, Phase II (KMG-II): from individual species to whole genera.</title>
        <authorList>
            <person name="Goeker M."/>
        </authorList>
    </citation>
    <scope>NUCLEOTIDE SEQUENCE [LARGE SCALE GENOMIC DNA]</scope>
    <source>
        <strain evidence="8 9">DSM 21935</strain>
    </source>
</reference>
<keyword evidence="9" id="KW-1185">Reference proteome</keyword>
<comment type="catalytic activity">
    <reaction evidence="1 7">
        <text>2-C-methyl-D-erythritol 4-phosphate + CTP + H(+) = 4-CDP-2-C-methyl-D-erythritol + diphosphate</text>
        <dbReference type="Rhea" id="RHEA:13429"/>
        <dbReference type="ChEBI" id="CHEBI:15378"/>
        <dbReference type="ChEBI" id="CHEBI:33019"/>
        <dbReference type="ChEBI" id="CHEBI:37563"/>
        <dbReference type="ChEBI" id="CHEBI:57823"/>
        <dbReference type="ChEBI" id="CHEBI:58262"/>
        <dbReference type="EC" id="2.7.7.60"/>
    </reaction>
</comment>
<dbReference type="RefSeq" id="WP_148899154.1">
    <property type="nucleotide sequence ID" value="NZ_VNHY01000002.1"/>
</dbReference>
<dbReference type="EC" id="2.7.7.60" evidence="7"/>
<dbReference type="CDD" id="cd02516">
    <property type="entry name" value="CDP-ME_synthetase"/>
    <property type="match status" value="1"/>
</dbReference>
<dbReference type="InterPro" id="IPR029044">
    <property type="entry name" value="Nucleotide-diphossugar_trans"/>
</dbReference>
<dbReference type="NCBIfam" id="TIGR00453">
    <property type="entry name" value="ispD"/>
    <property type="match status" value="1"/>
</dbReference>
<dbReference type="PANTHER" id="PTHR32125">
    <property type="entry name" value="2-C-METHYL-D-ERYTHRITOL 4-PHOSPHATE CYTIDYLYLTRANSFERASE, CHLOROPLASTIC"/>
    <property type="match status" value="1"/>
</dbReference>
<dbReference type="InterPro" id="IPR034683">
    <property type="entry name" value="IspD/TarI"/>
</dbReference>
<name>A0A5D3YPM2_9BACT</name>
<evidence type="ECO:0000256" key="5">
    <source>
        <dbReference type="ARBA" id="ARBA00022695"/>
    </source>
</evidence>
<evidence type="ECO:0000256" key="4">
    <source>
        <dbReference type="ARBA" id="ARBA00022679"/>
    </source>
</evidence>
<dbReference type="FunFam" id="3.90.550.10:FF:000003">
    <property type="entry name" value="2-C-methyl-D-erythritol 4-phosphate cytidylyltransferase"/>
    <property type="match status" value="1"/>
</dbReference>
<accession>A0A5D3YPM2</accession>
<dbReference type="InterPro" id="IPR001228">
    <property type="entry name" value="IspD"/>
</dbReference>
<comment type="pathway">
    <text evidence="2 7">Isoprenoid biosynthesis; isopentenyl diphosphate biosynthesis via DXP pathway; isopentenyl diphosphate from 1-deoxy-D-xylulose 5-phosphate: step 2/6.</text>
</comment>
<dbReference type="SUPFAM" id="SSF53448">
    <property type="entry name" value="Nucleotide-diphospho-sugar transferases"/>
    <property type="match status" value="1"/>
</dbReference>
<dbReference type="GO" id="GO:0050518">
    <property type="term" value="F:2-C-methyl-D-erythritol 4-phosphate cytidylyltransferase activity"/>
    <property type="evidence" value="ECO:0007669"/>
    <property type="project" value="UniProtKB-UniRule"/>
</dbReference>
<evidence type="ECO:0000256" key="3">
    <source>
        <dbReference type="ARBA" id="ARBA00009789"/>
    </source>
</evidence>
<dbReference type="InterPro" id="IPR018294">
    <property type="entry name" value="ISPD_synthase_CS"/>
</dbReference>
<evidence type="ECO:0000256" key="1">
    <source>
        <dbReference type="ARBA" id="ARBA00001282"/>
    </source>
</evidence>
<sequence length="229" mass="25064">MTSKALIIPAAGSGSRLGTEIPKPYLRLAGQTILHHSISRFLSLDGLSQVVIATSPQYIDRSEEILDNLLPASIVGICVEGGTERQDSITNALNKVGDVGLVMVHDAVRPFVNEASITECCKVASKVGSAVLGIPAKDTIKRIDEEQYVQETPPRKLLWQTQTPQVFQKQIIMEAYEQAASNNIEATDDASLVERLGKKIKMVEGNRSNIKITYPLDLQLAKQLINNEQ</sequence>
<evidence type="ECO:0000313" key="8">
    <source>
        <dbReference type="EMBL" id="TYP94129.1"/>
    </source>
</evidence>
<feature type="site" description="Transition state stabilizer" evidence="7">
    <location>
        <position position="16"/>
    </location>
</feature>
<dbReference type="InterPro" id="IPR050088">
    <property type="entry name" value="IspD/TarI_cytidylyltransf_bact"/>
</dbReference>
<dbReference type="AlphaFoldDB" id="A0A5D3YPM2"/>
<feature type="site" description="Transition state stabilizer" evidence="7">
    <location>
        <position position="23"/>
    </location>
</feature>
<feature type="site" description="Positions MEP for the nucleophilic attack" evidence="7">
    <location>
        <position position="155"/>
    </location>
</feature>
<evidence type="ECO:0000313" key="9">
    <source>
        <dbReference type="Proteomes" id="UP000324595"/>
    </source>
</evidence>
<dbReference type="PROSITE" id="PS01295">
    <property type="entry name" value="ISPD"/>
    <property type="match status" value="1"/>
</dbReference>
<dbReference type="GO" id="GO:0019288">
    <property type="term" value="P:isopentenyl diphosphate biosynthetic process, methylerythritol 4-phosphate pathway"/>
    <property type="evidence" value="ECO:0007669"/>
    <property type="project" value="UniProtKB-UniRule"/>
</dbReference>
<keyword evidence="4 7" id="KW-0808">Transferase</keyword>
<dbReference type="OrthoDB" id="9806837at2"/>
<feature type="site" description="Positions MEP for the nucleophilic attack" evidence="7">
    <location>
        <position position="211"/>
    </location>
</feature>
<dbReference type="Gene3D" id="3.90.550.10">
    <property type="entry name" value="Spore Coat Polysaccharide Biosynthesis Protein SpsA, Chain A"/>
    <property type="match status" value="1"/>
</dbReference>
<proteinExistence type="inferred from homology"/>
<evidence type="ECO:0000256" key="6">
    <source>
        <dbReference type="ARBA" id="ARBA00023229"/>
    </source>
</evidence>
<comment type="function">
    <text evidence="7">Catalyzes the formation of 4-diphosphocytidyl-2-C-methyl-D-erythritol from CTP and 2-C-methyl-D-erythritol 4-phosphate (MEP).</text>
</comment>
<evidence type="ECO:0000256" key="7">
    <source>
        <dbReference type="HAMAP-Rule" id="MF_00108"/>
    </source>
</evidence>
<protein>
    <recommendedName>
        <fullName evidence="7">2-C-methyl-D-erythritol 4-phosphate cytidylyltransferase</fullName>
        <ecNumber evidence="7">2.7.7.60</ecNumber>
    </recommendedName>
    <alternativeName>
        <fullName evidence="7">4-diphosphocytidyl-2C-methyl-D-erythritol synthase</fullName>
    </alternativeName>
    <alternativeName>
        <fullName evidence="7">MEP cytidylyltransferase</fullName>
        <shortName evidence="7">MCT</shortName>
    </alternativeName>
</protein>
<dbReference type="PANTHER" id="PTHR32125:SF4">
    <property type="entry name" value="2-C-METHYL-D-ERYTHRITOL 4-PHOSPHATE CYTIDYLYLTRANSFERASE, CHLOROPLASTIC"/>
    <property type="match status" value="1"/>
</dbReference>
<keyword evidence="6 7" id="KW-0414">Isoprene biosynthesis</keyword>
<dbReference type="UniPathway" id="UPA00056">
    <property type="reaction ID" value="UER00093"/>
</dbReference>
<dbReference type="HAMAP" id="MF_00108">
    <property type="entry name" value="IspD"/>
    <property type="match status" value="1"/>
</dbReference>
<dbReference type="Proteomes" id="UP000324595">
    <property type="component" value="Unassembled WGS sequence"/>
</dbReference>
<gene>
    <name evidence="7" type="primary">ispD</name>
    <name evidence="8" type="ORF">LX73_1854</name>
</gene>
<comment type="similarity">
    <text evidence="3 7">Belongs to the IspD/TarI cytidylyltransferase family. IspD subfamily.</text>
</comment>
<comment type="caution">
    <text evidence="8">The sequence shown here is derived from an EMBL/GenBank/DDBJ whole genome shotgun (WGS) entry which is preliminary data.</text>
</comment>
<dbReference type="EMBL" id="VNHY01000002">
    <property type="protein sequence ID" value="TYP94129.1"/>
    <property type="molecule type" value="Genomic_DNA"/>
</dbReference>
<organism evidence="8 9">
    <name type="scientific">Fodinibius salinus</name>
    <dbReference type="NCBI Taxonomy" id="860790"/>
    <lineage>
        <taxon>Bacteria</taxon>
        <taxon>Pseudomonadati</taxon>
        <taxon>Balneolota</taxon>
        <taxon>Balneolia</taxon>
        <taxon>Balneolales</taxon>
        <taxon>Balneolaceae</taxon>
        <taxon>Fodinibius</taxon>
    </lineage>
</organism>